<protein>
    <submittedName>
        <fullName evidence="2">Alpha/beta fold hydrolase</fullName>
    </submittedName>
</protein>
<organism evidence="2 3">
    <name type="scientific">Streptomyces coerulescens</name>
    <dbReference type="NCBI Taxonomy" id="29304"/>
    <lineage>
        <taxon>Bacteria</taxon>
        <taxon>Bacillati</taxon>
        <taxon>Actinomycetota</taxon>
        <taxon>Actinomycetes</taxon>
        <taxon>Kitasatosporales</taxon>
        <taxon>Streptomycetaceae</taxon>
        <taxon>Streptomyces</taxon>
    </lineage>
</organism>
<dbReference type="Gene3D" id="3.40.50.1820">
    <property type="entry name" value="alpha/beta hydrolase"/>
    <property type="match status" value="1"/>
</dbReference>
<keyword evidence="2" id="KW-0378">Hydrolase</keyword>
<dbReference type="PRINTS" id="PR00412">
    <property type="entry name" value="EPOXHYDRLASE"/>
</dbReference>
<dbReference type="Pfam" id="PF00561">
    <property type="entry name" value="Abhydrolase_1"/>
    <property type="match status" value="1"/>
</dbReference>
<gene>
    <name evidence="2" type="ORF">ACFPQ9_42445</name>
</gene>
<evidence type="ECO:0000259" key="1">
    <source>
        <dbReference type="Pfam" id="PF00561"/>
    </source>
</evidence>
<dbReference type="InterPro" id="IPR029058">
    <property type="entry name" value="AB_hydrolase_fold"/>
</dbReference>
<sequence length="268" mass="29388">MAWMHANGIRLHYDVHGTGDPVVMVMGSAAKGHVWNEYQIPALTENGFRAVTFDHRGLPPTDECVEGFTFDDLVRDTVSLVEELGLGPVRLVGTSLGARICQELMLTRPDLVSGAVLMATRGRADVMGLAMAAAEKELHDSGMRPPPRYAAMVRALQNLSPATLAQPGPASDWLDILAMGAPPGRGARTHMEFAEMPDRLPAYRDIQRPCLVIAFADDRINPPHLGREVAKSIPRAEFEVIEDCGHYGYLEAPDQVNERIIQFLRKGV</sequence>
<proteinExistence type="predicted"/>
<dbReference type="InterPro" id="IPR000073">
    <property type="entry name" value="AB_hydrolase_1"/>
</dbReference>
<comment type="caution">
    <text evidence="2">The sequence shown here is derived from an EMBL/GenBank/DDBJ whole genome shotgun (WGS) entry which is preliminary data.</text>
</comment>
<dbReference type="SUPFAM" id="SSF53474">
    <property type="entry name" value="alpha/beta-Hydrolases"/>
    <property type="match status" value="1"/>
</dbReference>
<evidence type="ECO:0000313" key="2">
    <source>
        <dbReference type="EMBL" id="MFC5220487.1"/>
    </source>
</evidence>
<dbReference type="EMBL" id="JBHSKM010000050">
    <property type="protein sequence ID" value="MFC5220487.1"/>
    <property type="molecule type" value="Genomic_DNA"/>
</dbReference>
<evidence type="ECO:0000313" key="3">
    <source>
        <dbReference type="Proteomes" id="UP001596263"/>
    </source>
</evidence>
<dbReference type="PANTHER" id="PTHR43689:SF38">
    <property type="entry name" value="AB HYDROLASE-1 DOMAIN-CONTAINING PROTEIN"/>
    <property type="match status" value="1"/>
</dbReference>
<dbReference type="PANTHER" id="PTHR43689">
    <property type="entry name" value="HYDROLASE"/>
    <property type="match status" value="1"/>
</dbReference>
<dbReference type="Proteomes" id="UP001596263">
    <property type="component" value="Unassembled WGS sequence"/>
</dbReference>
<keyword evidence="3" id="KW-1185">Reference proteome</keyword>
<reference evidence="3" key="1">
    <citation type="journal article" date="2019" name="Int. J. Syst. Evol. Microbiol.">
        <title>The Global Catalogue of Microorganisms (GCM) 10K type strain sequencing project: providing services to taxonomists for standard genome sequencing and annotation.</title>
        <authorList>
            <consortium name="The Broad Institute Genomics Platform"/>
            <consortium name="The Broad Institute Genome Sequencing Center for Infectious Disease"/>
            <person name="Wu L."/>
            <person name="Ma J."/>
        </authorList>
    </citation>
    <scope>NUCLEOTIDE SEQUENCE [LARGE SCALE GENOMIC DNA]</scope>
    <source>
        <strain evidence="3">KCTC 42586</strain>
    </source>
</reference>
<dbReference type="GO" id="GO:0016787">
    <property type="term" value="F:hydrolase activity"/>
    <property type="evidence" value="ECO:0007669"/>
    <property type="project" value="UniProtKB-KW"/>
</dbReference>
<dbReference type="RefSeq" id="WP_380865314.1">
    <property type="nucleotide sequence ID" value="NZ_JBHSKM010000050.1"/>
</dbReference>
<dbReference type="InterPro" id="IPR000639">
    <property type="entry name" value="Epox_hydrolase-like"/>
</dbReference>
<name>A0ABW0D025_STRCD</name>
<feature type="domain" description="AB hydrolase-1" evidence="1">
    <location>
        <begin position="21"/>
        <end position="253"/>
    </location>
</feature>
<accession>A0ABW0D025</accession>